<feature type="region of interest" description="Disordered" evidence="1">
    <location>
        <begin position="56"/>
        <end position="76"/>
    </location>
</feature>
<dbReference type="EMBL" id="BTSX01000001">
    <property type="protein sequence ID" value="GMS82181.1"/>
    <property type="molecule type" value="Genomic_DNA"/>
</dbReference>
<gene>
    <name evidence="3" type="ORF">PENTCL1PPCAC_4356</name>
</gene>
<evidence type="ECO:0000313" key="3">
    <source>
        <dbReference type="EMBL" id="GMS82181.1"/>
    </source>
</evidence>
<comment type="caution">
    <text evidence="3">The sequence shown here is derived from an EMBL/GenBank/DDBJ whole genome shotgun (WGS) entry which is preliminary data.</text>
</comment>
<keyword evidence="4" id="KW-1185">Reference proteome</keyword>
<keyword evidence="2" id="KW-1133">Transmembrane helix</keyword>
<evidence type="ECO:0000256" key="1">
    <source>
        <dbReference type="SAM" id="MobiDB-lite"/>
    </source>
</evidence>
<proteinExistence type="predicted"/>
<accession>A0AAV5SFQ8</accession>
<keyword evidence="2" id="KW-0472">Membrane</keyword>
<evidence type="ECO:0000256" key="2">
    <source>
        <dbReference type="SAM" id="Phobius"/>
    </source>
</evidence>
<organism evidence="3 4">
    <name type="scientific">Pristionchus entomophagus</name>
    <dbReference type="NCBI Taxonomy" id="358040"/>
    <lineage>
        <taxon>Eukaryota</taxon>
        <taxon>Metazoa</taxon>
        <taxon>Ecdysozoa</taxon>
        <taxon>Nematoda</taxon>
        <taxon>Chromadorea</taxon>
        <taxon>Rhabditida</taxon>
        <taxon>Rhabditina</taxon>
        <taxon>Diplogasteromorpha</taxon>
        <taxon>Diplogasteroidea</taxon>
        <taxon>Neodiplogasteridae</taxon>
        <taxon>Pristionchus</taxon>
    </lineage>
</organism>
<keyword evidence="2" id="KW-0812">Transmembrane</keyword>
<feature type="compositionally biased region" description="Polar residues" evidence="1">
    <location>
        <begin position="56"/>
        <end position="65"/>
    </location>
</feature>
<reference evidence="3" key="1">
    <citation type="submission" date="2023-10" db="EMBL/GenBank/DDBJ databases">
        <title>Genome assembly of Pristionchus species.</title>
        <authorList>
            <person name="Yoshida K."/>
            <person name="Sommer R.J."/>
        </authorList>
    </citation>
    <scope>NUCLEOTIDE SEQUENCE</scope>
    <source>
        <strain evidence="3">RS0144</strain>
    </source>
</reference>
<evidence type="ECO:0000313" key="4">
    <source>
        <dbReference type="Proteomes" id="UP001432027"/>
    </source>
</evidence>
<name>A0AAV5SFQ8_9BILA</name>
<protein>
    <submittedName>
        <fullName evidence="3">Uncharacterized protein</fullName>
    </submittedName>
</protein>
<feature type="non-terminal residue" evidence="3">
    <location>
        <position position="1"/>
    </location>
</feature>
<sequence>KERGGVGKFANFSIVLKFHVAVDLLTIMAAAFVMNRTLVYLRCVCGDHPYPPFTLSESTGATGEMQSDAEESREHRFPHELHGVVRPFKSST</sequence>
<dbReference type="Proteomes" id="UP001432027">
    <property type="component" value="Unassembled WGS sequence"/>
</dbReference>
<dbReference type="AlphaFoldDB" id="A0AAV5SFQ8"/>
<feature type="transmembrane region" description="Helical" evidence="2">
    <location>
        <begin position="12"/>
        <end position="33"/>
    </location>
</feature>